<organism evidence="1 2">
    <name type="scientific">Panicum hallii var. hallii</name>
    <dbReference type="NCBI Taxonomy" id="1504633"/>
    <lineage>
        <taxon>Eukaryota</taxon>
        <taxon>Viridiplantae</taxon>
        <taxon>Streptophyta</taxon>
        <taxon>Embryophyta</taxon>
        <taxon>Tracheophyta</taxon>
        <taxon>Spermatophyta</taxon>
        <taxon>Magnoliopsida</taxon>
        <taxon>Liliopsida</taxon>
        <taxon>Poales</taxon>
        <taxon>Poaceae</taxon>
        <taxon>PACMAD clade</taxon>
        <taxon>Panicoideae</taxon>
        <taxon>Panicodae</taxon>
        <taxon>Paniceae</taxon>
        <taxon>Panicinae</taxon>
        <taxon>Panicum</taxon>
        <taxon>Panicum sect. Panicum</taxon>
    </lineage>
</organism>
<evidence type="ECO:0000313" key="2">
    <source>
        <dbReference type="Proteomes" id="UP000244336"/>
    </source>
</evidence>
<evidence type="ECO:0000313" key="1">
    <source>
        <dbReference type="EMBL" id="PUZ78271.1"/>
    </source>
</evidence>
<gene>
    <name evidence="1" type="ORF">GQ55_1G440000</name>
</gene>
<proteinExistence type="predicted"/>
<protein>
    <submittedName>
        <fullName evidence="1">Uncharacterized protein</fullName>
    </submittedName>
</protein>
<sequence length="144" mass="15714">MGEGRGDNKGRPCARGTSPSPHFGSVLIGLVREPLLACCCLTCHVFAVPPSRQPEQHCAEIPLFPTELDPLWITPAVLPSFLPCIGREDGQHSRFGLVWFPSFSSPSQQILPLFFAQKAGIFDGCLQLQGVTDQRLVATHHVIL</sequence>
<name>A0A2T7FDY1_9POAL</name>
<accession>A0A2T7FDY1</accession>
<dbReference type="Gramene" id="PUZ78271">
    <property type="protein sequence ID" value="PUZ78271"/>
    <property type="gene ID" value="GQ55_1G440000"/>
</dbReference>
<keyword evidence="2" id="KW-1185">Reference proteome</keyword>
<dbReference type="Proteomes" id="UP000244336">
    <property type="component" value="Chromosome 1"/>
</dbReference>
<dbReference type="AlphaFoldDB" id="A0A2T7FDY1"/>
<reference evidence="1 2" key="1">
    <citation type="submission" date="2018-04" db="EMBL/GenBank/DDBJ databases">
        <title>WGS assembly of Panicum hallii var. hallii HAL2.</title>
        <authorList>
            <person name="Lovell J."/>
            <person name="Jenkins J."/>
            <person name="Lowry D."/>
            <person name="Mamidi S."/>
            <person name="Sreedasyam A."/>
            <person name="Weng X."/>
            <person name="Barry K."/>
            <person name="Bonette J."/>
            <person name="Campitelli B."/>
            <person name="Daum C."/>
            <person name="Gordon S."/>
            <person name="Gould B."/>
            <person name="Lipzen A."/>
            <person name="MacQueen A."/>
            <person name="Palacio-Mejia J."/>
            <person name="Plott C."/>
            <person name="Shakirov E."/>
            <person name="Shu S."/>
            <person name="Yoshinaga Y."/>
            <person name="Zane M."/>
            <person name="Rokhsar D."/>
            <person name="Grimwood J."/>
            <person name="Schmutz J."/>
            <person name="Juenger T."/>
        </authorList>
    </citation>
    <scope>NUCLEOTIDE SEQUENCE [LARGE SCALE GENOMIC DNA]</scope>
    <source>
        <strain evidence="2">cv. HAL2</strain>
    </source>
</reference>
<dbReference type="EMBL" id="CM009749">
    <property type="protein sequence ID" value="PUZ78271.1"/>
    <property type="molecule type" value="Genomic_DNA"/>
</dbReference>